<dbReference type="InterPro" id="IPR027558">
    <property type="entry name" value="Pre_pil_HX9DG_C"/>
</dbReference>
<dbReference type="InterPro" id="IPR012902">
    <property type="entry name" value="N_methyl_site"/>
</dbReference>
<feature type="domain" description="DUF1559" evidence="2">
    <location>
        <begin position="36"/>
        <end position="318"/>
    </location>
</feature>
<keyword evidence="4" id="KW-1185">Reference proteome</keyword>
<dbReference type="Proteomes" id="UP000214646">
    <property type="component" value="Unassembled WGS sequence"/>
</dbReference>
<evidence type="ECO:0000256" key="1">
    <source>
        <dbReference type="SAM" id="Phobius"/>
    </source>
</evidence>
<dbReference type="AlphaFoldDB" id="A0A225DB09"/>
<dbReference type="InterPro" id="IPR045584">
    <property type="entry name" value="Pilin-like"/>
</dbReference>
<proteinExistence type="predicted"/>
<gene>
    <name evidence="3" type="ORF">FRUB_07283</name>
</gene>
<dbReference type="PANTHER" id="PTHR30093:SF2">
    <property type="entry name" value="TYPE II SECRETION SYSTEM PROTEIN H"/>
    <property type="match status" value="1"/>
</dbReference>
<dbReference type="EMBL" id="NIDE01000014">
    <property type="protein sequence ID" value="OWK38163.1"/>
    <property type="molecule type" value="Genomic_DNA"/>
</dbReference>
<comment type="caution">
    <text evidence="3">The sequence shown here is derived from an EMBL/GenBank/DDBJ whole genome shotgun (WGS) entry which is preliminary data.</text>
</comment>
<dbReference type="Pfam" id="PF07596">
    <property type="entry name" value="SBP_bac_10"/>
    <property type="match status" value="1"/>
</dbReference>
<dbReference type="SUPFAM" id="SSF54523">
    <property type="entry name" value="Pili subunits"/>
    <property type="match status" value="1"/>
</dbReference>
<dbReference type="NCBIfam" id="TIGR02532">
    <property type="entry name" value="IV_pilin_GFxxxE"/>
    <property type="match status" value="1"/>
</dbReference>
<organism evidence="3 4">
    <name type="scientific">Fimbriiglobus ruber</name>
    <dbReference type="NCBI Taxonomy" id="1908690"/>
    <lineage>
        <taxon>Bacteria</taxon>
        <taxon>Pseudomonadati</taxon>
        <taxon>Planctomycetota</taxon>
        <taxon>Planctomycetia</taxon>
        <taxon>Gemmatales</taxon>
        <taxon>Gemmataceae</taxon>
        <taxon>Fimbriiglobus</taxon>
    </lineage>
</organism>
<keyword evidence="1" id="KW-0472">Membrane</keyword>
<keyword evidence="1" id="KW-1133">Transmembrane helix</keyword>
<dbReference type="Pfam" id="PF07963">
    <property type="entry name" value="N_methyl"/>
    <property type="match status" value="1"/>
</dbReference>
<keyword evidence="1" id="KW-0812">Transmembrane</keyword>
<evidence type="ECO:0000313" key="3">
    <source>
        <dbReference type="EMBL" id="OWK38163.1"/>
    </source>
</evidence>
<reference evidence="4" key="1">
    <citation type="submission" date="2017-06" db="EMBL/GenBank/DDBJ databases">
        <title>Genome analysis of Fimbriiglobus ruber SP5, the first member of the order Planctomycetales with confirmed chitinolytic capability.</title>
        <authorList>
            <person name="Ravin N.V."/>
            <person name="Rakitin A.L."/>
            <person name="Ivanova A.A."/>
            <person name="Beletsky A.V."/>
            <person name="Kulichevskaya I.S."/>
            <person name="Mardanov A.V."/>
            <person name="Dedysh S.N."/>
        </authorList>
    </citation>
    <scope>NUCLEOTIDE SEQUENCE [LARGE SCALE GENOMIC DNA]</scope>
    <source>
        <strain evidence="4">SP5</strain>
    </source>
</reference>
<dbReference type="PANTHER" id="PTHR30093">
    <property type="entry name" value="GENERAL SECRETION PATHWAY PROTEIN G"/>
    <property type="match status" value="1"/>
</dbReference>
<dbReference type="PROSITE" id="PS00409">
    <property type="entry name" value="PROKAR_NTER_METHYL"/>
    <property type="match status" value="1"/>
</dbReference>
<dbReference type="InterPro" id="IPR011453">
    <property type="entry name" value="DUF1559"/>
</dbReference>
<protein>
    <recommendedName>
        <fullName evidence="2">DUF1559 domain-containing protein</fullName>
    </recommendedName>
</protein>
<feature type="transmembrane region" description="Helical" evidence="1">
    <location>
        <begin position="12"/>
        <end position="35"/>
    </location>
</feature>
<evidence type="ECO:0000259" key="2">
    <source>
        <dbReference type="Pfam" id="PF07596"/>
    </source>
</evidence>
<accession>A0A225DB09</accession>
<name>A0A225DB09_9BACT</name>
<dbReference type="Gene3D" id="3.30.700.10">
    <property type="entry name" value="Glycoprotein, Type 4 Pilin"/>
    <property type="match status" value="1"/>
</dbReference>
<sequence length="339" mass="35464">MRTRLSRSRRGFTLIELLVVIAIIAILIGLLLPAVQKVREAASRAKCTNNLKQLGIALHSYADTNNGLPPAQIDNSGSAYSTPLSGNFGPNWAILILPYIEQTALFNQVSTSVTNQLQGSTSDQGWRAVGSYTIPTYICPSDSYNSVSCSQNTGGTASGFWARGNYAANEGPTGDGAINGTSTQANLSLSGLGPIWITTRAPYRCWTIQQIPDGSSTTILTGEIRAGLLATDVRGVWALGQAGSSAVGQYALGDDLLPNNTNSNADDIQGCTDNPTQGMGCYSAGNASNQAVFRSLHTGGVNVGMGDGSVRFLSNSISLQSFYQLGSGNDGQPLPSDAN</sequence>
<dbReference type="OrthoDB" id="275178at2"/>
<evidence type="ECO:0000313" key="4">
    <source>
        <dbReference type="Proteomes" id="UP000214646"/>
    </source>
</evidence>
<dbReference type="RefSeq" id="WP_088258019.1">
    <property type="nucleotide sequence ID" value="NZ_NIDE01000014.1"/>
</dbReference>
<dbReference type="NCBIfam" id="TIGR04294">
    <property type="entry name" value="pre_pil_HX9DG"/>
    <property type="match status" value="1"/>
</dbReference>